<dbReference type="Gene3D" id="3.10.20.90">
    <property type="entry name" value="Phosphatidylinositol 3-kinase Catalytic Subunit, Chain A, domain 1"/>
    <property type="match status" value="1"/>
</dbReference>
<protein>
    <recommendedName>
        <fullName evidence="8">EccD-like transmembrane domain-containing protein</fullName>
    </recommendedName>
</protein>
<comment type="subcellular location">
    <subcellularLocation>
        <location evidence="1">Cell membrane</location>
        <topology evidence="1">Multi-pass membrane protein</topology>
    </subcellularLocation>
</comment>
<dbReference type="Pfam" id="PF08817">
    <property type="entry name" value="YukD"/>
    <property type="match status" value="1"/>
</dbReference>
<feature type="transmembrane region" description="Helical" evidence="7">
    <location>
        <begin position="226"/>
        <end position="246"/>
    </location>
</feature>
<comment type="similarity">
    <text evidence="2">Belongs to the EccD/Snm4 family.</text>
</comment>
<keyword evidence="3" id="KW-1003">Cell membrane</keyword>
<feature type="transmembrane region" description="Helical" evidence="7">
    <location>
        <begin position="252"/>
        <end position="279"/>
    </location>
</feature>
<dbReference type="Proteomes" id="UP000252015">
    <property type="component" value="Unassembled WGS sequence"/>
</dbReference>
<evidence type="ECO:0000313" key="9">
    <source>
        <dbReference type="EMBL" id="SRX91962.1"/>
    </source>
</evidence>
<sequence length="449" mass="45321">MSVHADDVQVDLALPAGVAVASLLPSIADLLGVRDGHNDDRVAARYQLSRPGEAALDTSKTLAQHGIRDGSLLLFSKASTEIPLPSFHDPAEAVSISLAASARPPTKRTARLSSCLAAGWLSGIGALTVIRTVFPTNDGDQHGAVAGVVAAAGCIALVAAVIAERGFRDRLAGLTLGLQATGLMALAGLVAVPGSPGAPNALLASTAAAVTAVLVLHGVSSAATVFRTLACFAGFAALAALAVLVTGQPLSAIGGICVVISLALLEMSARLSVLLTGLSPKLSGDQGPKPCQGNAIRADSWLSSMTAAFAASAMLGGIGVALTAWRAGGSGVVGIVFATLTGALLLARARSHNDMARVLMLTAAGTVLVSASFAAVATACSDHVLWVVAAAVMLPAAPFGLQLLAPVVRLSPVGQRNARLLEYLGWAILVPLACWICGWYGAARAWRLP</sequence>
<feature type="transmembrane region" description="Helical" evidence="7">
    <location>
        <begin position="328"/>
        <end position="346"/>
    </location>
</feature>
<dbReference type="InterPro" id="IPR044049">
    <property type="entry name" value="EccD_transm"/>
</dbReference>
<proteinExistence type="inferred from homology"/>
<evidence type="ECO:0000256" key="2">
    <source>
        <dbReference type="ARBA" id="ARBA00006162"/>
    </source>
</evidence>
<evidence type="ECO:0000259" key="8">
    <source>
        <dbReference type="Pfam" id="PF19053"/>
    </source>
</evidence>
<evidence type="ECO:0000256" key="6">
    <source>
        <dbReference type="ARBA" id="ARBA00023136"/>
    </source>
</evidence>
<name>A0A375YT15_MYCSH</name>
<dbReference type="Pfam" id="PF19053">
    <property type="entry name" value="EccD"/>
    <property type="match status" value="1"/>
</dbReference>
<feature type="transmembrane region" description="Helical" evidence="7">
    <location>
        <begin position="300"/>
        <end position="322"/>
    </location>
</feature>
<keyword evidence="10" id="KW-1185">Reference proteome</keyword>
<evidence type="ECO:0000256" key="1">
    <source>
        <dbReference type="ARBA" id="ARBA00004651"/>
    </source>
</evidence>
<feature type="transmembrane region" description="Helical" evidence="7">
    <location>
        <begin position="112"/>
        <end position="130"/>
    </location>
</feature>
<dbReference type="GO" id="GO:0005886">
    <property type="term" value="C:plasma membrane"/>
    <property type="evidence" value="ECO:0007669"/>
    <property type="project" value="UniProtKB-SubCell"/>
</dbReference>
<organism evidence="9 10">
    <name type="scientific">Mycobacterium shimoidei</name>
    <dbReference type="NCBI Taxonomy" id="29313"/>
    <lineage>
        <taxon>Bacteria</taxon>
        <taxon>Bacillati</taxon>
        <taxon>Actinomycetota</taxon>
        <taxon>Actinomycetes</taxon>
        <taxon>Mycobacteriales</taxon>
        <taxon>Mycobacteriaceae</taxon>
        <taxon>Mycobacterium</taxon>
    </lineage>
</organism>
<keyword evidence="5 7" id="KW-1133">Transmembrane helix</keyword>
<evidence type="ECO:0000256" key="4">
    <source>
        <dbReference type="ARBA" id="ARBA00022692"/>
    </source>
</evidence>
<dbReference type="EMBL" id="UEGW01000001">
    <property type="protein sequence ID" value="SRX91962.1"/>
    <property type="molecule type" value="Genomic_DNA"/>
</dbReference>
<dbReference type="NCBIfam" id="TIGR03920">
    <property type="entry name" value="T7SS_EccD"/>
    <property type="match status" value="1"/>
</dbReference>
<dbReference type="InterPro" id="IPR006707">
    <property type="entry name" value="T7SS_EccD"/>
</dbReference>
<feature type="domain" description="EccD-like transmembrane" evidence="8">
    <location>
        <begin position="123"/>
        <end position="445"/>
    </location>
</feature>
<gene>
    <name evidence="9" type="ORF">MSP7336_00183</name>
</gene>
<feature type="transmembrane region" description="Helical" evidence="7">
    <location>
        <begin position="142"/>
        <end position="162"/>
    </location>
</feature>
<feature type="transmembrane region" description="Helical" evidence="7">
    <location>
        <begin position="358"/>
        <end position="378"/>
    </location>
</feature>
<feature type="transmembrane region" description="Helical" evidence="7">
    <location>
        <begin position="420"/>
        <end position="442"/>
    </location>
</feature>
<feature type="transmembrane region" description="Helical" evidence="7">
    <location>
        <begin position="201"/>
        <end position="219"/>
    </location>
</feature>
<dbReference type="AlphaFoldDB" id="A0A375YT15"/>
<keyword evidence="4 7" id="KW-0812">Transmembrane</keyword>
<evidence type="ECO:0000313" key="10">
    <source>
        <dbReference type="Proteomes" id="UP000252015"/>
    </source>
</evidence>
<evidence type="ECO:0000256" key="5">
    <source>
        <dbReference type="ARBA" id="ARBA00022989"/>
    </source>
</evidence>
<feature type="transmembrane region" description="Helical" evidence="7">
    <location>
        <begin position="384"/>
        <end position="408"/>
    </location>
</feature>
<feature type="transmembrane region" description="Helical" evidence="7">
    <location>
        <begin position="174"/>
        <end position="195"/>
    </location>
</feature>
<dbReference type="InterPro" id="IPR024962">
    <property type="entry name" value="YukD-like"/>
</dbReference>
<reference evidence="9 10" key="1">
    <citation type="submission" date="2018-05" db="EMBL/GenBank/DDBJ databases">
        <authorList>
            <consortium name="IHU Genomes"/>
        </authorList>
    </citation>
    <scope>NUCLEOTIDE SEQUENCE [LARGE SCALE GENOMIC DNA]</scope>
    <source>
        <strain evidence="9 10">P7336</strain>
    </source>
</reference>
<evidence type="ECO:0000256" key="7">
    <source>
        <dbReference type="SAM" id="Phobius"/>
    </source>
</evidence>
<evidence type="ECO:0000256" key="3">
    <source>
        <dbReference type="ARBA" id="ARBA00022475"/>
    </source>
</evidence>
<keyword evidence="6 7" id="KW-0472">Membrane</keyword>
<accession>A0A375YT15</accession>
<dbReference type="STRING" id="29313.BHQ16_08405"/>